<organism evidence="2 3">
    <name type="scientific">Daldinia eschscholtzii</name>
    <dbReference type="NCBI Taxonomy" id="292717"/>
    <lineage>
        <taxon>Eukaryota</taxon>
        <taxon>Fungi</taxon>
        <taxon>Dikarya</taxon>
        <taxon>Ascomycota</taxon>
        <taxon>Pezizomycotina</taxon>
        <taxon>Sordariomycetes</taxon>
        <taxon>Xylariomycetidae</taxon>
        <taxon>Xylariales</taxon>
        <taxon>Hypoxylaceae</taxon>
        <taxon>Daldinia</taxon>
    </lineage>
</organism>
<dbReference type="Gene3D" id="1.20.120.520">
    <property type="entry name" value="nmb1532 protein domain like"/>
    <property type="match status" value="1"/>
</dbReference>
<dbReference type="Pfam" id="PF01814">
    <property type="entry name" value="Hemerythrin"/>
    <property type="match status" value="1"/>
</dbReference>
<dbReference type="PANTHER" id="PTHR35585:SF1">
    <property type="entry name" value="HHE DOMAIN PROTEIN (AFU_ORTHOLOGUE AFUA_4G00730)"/>
    <property type="match status" value="1"/>
</dbReference>
<proteinExistence type="predicted"/>
<evidence type="ECO:0000259" key="1">
    <source>
        <dbReference type="Pfam" id="PF01814"/>
    </source>
</evidence>
<keyword evidence="3" id="KW-1185">Reference proteome</keyword>
<dbReference type="Proteomes" id="UP001369815">
    <property type="component" value="Unassembled WGS sequence"/>
</dbReference>
<evidence type="ECO:0000313" key="2">
    <source>
        <dbReference type="EMBL" id="KAK6953440.1"/>
    </source>
</evidence>
<dbReference type="EMBL" id="JBANMG010000005">
    <property type="protein sequence ID" value="KAK6953440.1"/>
    <property type="molecule type" value="Genomic_DNA"/>
</dbReference>
<dbReference type="AlphaFoldDB" id="A0AAX6ML99"/>
<dbReference type="InterPro" id="IPR012312">
    <property type="entry name" value="Hemerythrin-like"/>
</dbReference>
<feature type="domain" description="Hemerythrin-like" evidence="1">
    <location>
        <begin position="45"/>
        <end position="160"/>
    </location>
</feature>
<gene>
    <name evidence="2" type="ORF">Daesc_005744</name>
</gene>
<evidence type="ECO:0000313" key="3">
    <source>
        <dbReference type="Proteomes" id="UP001369815"/>
    </source>
</evidence>
<comment type="caution">
    <text evidence="2">The sequence shown here is derived from an EMBL/GenBank/DDBJ whole genome shotgun (WGS) entry which is preliminary data.</text>
</comment>
<accession>A0AAX6ML99</accession>
<reference evidence="2 3" key="1">
    <citation type="journal article" date="2024" name="Front Chem Biol">
        <title>Unveiling the potential of Daldinia eschscholtzii MFLUCC 19-0629 through bioactivity and bioinformatics studies for enhanced sustainable agriculture production.</title>
        <authorList>
            <person name="Brooks S."/>
            <person name="Weaver J.A."/>
            <person name="Klomchit A."/>
            <person name="Alharthi S.A."/>
            <person name="Onlamun T."/>
            <person name="Nurani R."/>
            <person name="Vong T.K."/>
            <person name="Alberti F."/>
            <person name="Greco C."/>
        </authorList>
    </citation>
    <scope>NUCLEOTIDE SEQUENCE [LARGE SCALE GENOMIC DNA]</scope>
    <source>
        <strain evidence="2">MFLUCC 19-0629</strain>
    </source>
</reference>
<sequence length="226" mass="26138">MVRYLAFPLSRPSSISPGLPRSRLFPPFLHHSFSTTGTRWGPLLNTISHDHRELEAYYPHIIDNKSADERTRYRNLFVWELARHSVAEEMIIYPAIEKHVDGGRNIANKDRDQHQSIKEHLYRLQNLKAEDPDFEPTFKKLFSDLQQHVKEEEEHDLPELEAKLDKDSLLQLGKSFERTKVLVPTRSHPSSPRAPPFETAAALLSAPIDKVADIFRKFPKEDGPML</sequence>
<protein>
    <recommendedName>
        <fullName evidence="1">Hemerythrin-like domain-containing protein</fullName>
    </recommendedName>
</protein>
<dbReference type="PANTHER" id="PTHR35585">
    <property type="entry name" value="HHE DOMAIN PROTEIN (AFU_ORTHOLOGUE AFUA_4G00730)"/>
    <property type="match status" value="1"/>
</dbReference>
<name>A0AAX6ML99_9PEZI</name>